<proteinExistence type="predicted"/>
<keyword evidence="2" id="KW-1185">Reference proteome</keyword>
<organism evidence="1 2">
    <name type="scientific">Candidatus Clostridium eludens</name>
    <dbReference type="NCBI Taxonomy" id="3381663"/>
    <lineage>
        <taxon>Bacteria</taxon>
        <taxon>Bacillati</taxon>
        <taxon>Bacillota</taxon>
        <taxon>Clostridia</taxon>
        <taxon>Eubacteriales</taxon>
        <taxon>Clostridiaceae</taxon>
        <taxon>Clostridium</taxon>
    </lineage>
</organism>
<dbReference type="Proteomes" id="UP001623660">
    <property type="component" value="Unassembled WGS sequence"/>
</dbReference>
<evidence type="ECO:0000313" key="1">
    <source>
        <dbReference type="EMBL" id="MFL0194845.1"/>
    </source>
</evidence>
<name>A0ABW8SFT3_9CLOT</name>
<comment type="caution">
    <text evidence="1">The sequence shown here is derived from an EMBL/GenBank/DDBJ whole genome shotgun (WGS) entry which is preliminary data.</text>
</comment>
<evidence type="ECO:0000313" key="2">
    <source>
        <dbReference type="Proteomes" id="UP001623660"/>
    </source>
</evidence>
<accession>A0ABW8SFT3</accession>
<dbReference type="EMBL" id="JBJHZX010000005">
    <property type="protein sequence ID" value="MFL0194845.1"/>
    <property type="molecule type" value="Genomic_DNA"/>
</dbReference>
<reference evidence="1 2" key="1">
    <citation type="submission" date="2024-11" db="EMBL/GenBank/DDBJ databases">
        <authorList>
            <person name="Heng Y.C."/>
            <person name="Lim A.C.H."/>
            <person name="Lee J.K.Y."/>
            <person name="Kittelmann S."/>
        </authorList>
    </citation>
    <scope>NUCLEOTIDE SEQUENCE [LARGE SCALE GENOMIC DNA]</scope>
    <source>
        <strain evidence="1 2">WILCCON 0269</strain>
    </source>
</reference>
<sequence>MYNNLKSNITEEIKSNIGNKLLSKIIFTYKNLDKHEREVLQQLSPEYMTAYYAIYNKINTEAEAKNNIAWIKRTYYFLNDELKGWKELKHEWSEIYNKNLIDIRKKLGLSGNEILNAEQITNKEYDDLMYLKEKTDMCGKNVEYIEELFISLDDRLKECCKLIENISFNDFCSLIGINKVTASKNVKEDFDYCEDDYYPYYYSLLWWGIEDAREEDEWKSNRNGMPYFEICTESTMLQITKNKEAKKKVDDYMIYEMGLGNCMYTLKTNENGEKSMEKYYPPLKAIR</sequence>
<gene>
    <name evidence="1" type="ORF">ACJDU8_04545</name>
</gene>
<protein>
    <submittedName>
        <fullName evidence="1">Uncharacterized protein</fullName>
    </submittedName>
</protein>
<dbReference type="RefSeq" id="WP_406790969.1">
    <property type="nucleotide sequence ID" value="NZ_JBJHZX010000005.1"/>
</dbReference>